<evidence type="ECO:0000256" key="1">
    <source>
        <dbReference type="SAM" id="MobiDB-lite"/>
    </source>
</evidence>
<feature type="transmembrane region" description="Helical" evidence="2">
    <location>
        <begin position="12"/>
        <end position="43"/>
    </location>
</feature>
<dbReference type="Proteomes" id="UP001596122">
    <property type="component" value="Unassembled WGS sequence"/>
</dbReference>
<sequence>MRPVAVYSALRLGMFLVAFLALRLVGVGGLLSLVLALVISMLLSFVVLRRQRDAVTLAIMERRASRDAGEAQATTGQRRRLRDRIDDDAAAEDAALDRADDHRADGQEPR</sequence>
<evidence type="ECO:0000313" key="4">
    <source>
        <dbReference type="Proteomes" id="UP001596122"/>
    </source>
</evidence>
<gene>
    <name evidence="3" type="ORF">ACFPJ6_08500</name>
</gene>
<accession>A0ABW0GLR5</accession>
<evidence type="ECO:0000313" key="3">
    <source>
        <dbReference type="EMBL" id="MFC5380828.1"/>
    </source>
</evidence>
<keyword evidence="2" id="KW-0812">Transmembrane</keyword>
<proteinExistence type="predicted"/>
<evidence type="ECO:0000256" key="2">
    <source>
        <dbReference type="SAM" id="Phobius"/>
    </source>
</evidence>
<name>A0ABW0GLR5_9MICO</name>
<dbReference type="RefSeq" id="WP_340267578.1">
    <property type="nucleotide sequence ID" value="NZ_JBBEOG010000002.1"/>
</dbReference>
<dbReference type="InterPro" id="IPR025323">
    <property type="entry name" value="DUF4229"/>
</dbReference>
<dbReference type="Pfam" id="PF14012">
    <property type="entry name" value="DUF4229"/>
    <property type="match status" value="1"/>
</dbReference>
<dbReference type="EMBL" id="JBHSLD010000007">
    <property type="protein sequence ID" value="MFC5380828.1"/>
    <property type="molecule type" value="Genomic_DNA"/>
</dbReference>
<feature type="region of interest" description="Disordered" evidence="1">
    <location>
        <begin position="64"/>
        <end position="86"/>
    </location>
</feature>
<keyword evidence="2" id="KW-0472">Membrane</keyword>
<reference evidence="4" key="1">
    <citation type="journal article" date="2019" name="Int. J. Syst. Evol. Microbiol.">
        <title>The Global Catalogue of Microorganisms (GCM) 10K type strain sequencing project: providing services to taxonomists for standard genome sequencing and annotation.</title>
        <authorList>
            <consortium name="The Broad Institute Genomics Platform"/>
            <consortium name="The Broad Institute Genome Sequencing Center for Infectious Disease"/>
            <person name="Wu L."/>
            <person name="Ma J."/>
        </authorList>
    </citation>
    <scope>NUCLEOTIDE SEQUENCE [LARGE SCALE GENOMIC DNA]</scope>
    <source>
        <strain evidence="4">CCUG 43114</strain>
    </source>
</reference>
<protein>
    <submittedName>
        <fullName evidence="3">DUF4229 domain-containing protein</fullName>
    </submittedName>
</protein>
<keyword evidence="4" id="KW-1185">Reference proteome</keyword>
<keyword evidence="2" id="KW-1133">Transmembrane helix</keyword>
<comment type="caution">
    <text evidence="3">The sequence shown here is derived from an EMBL/GenBank/DDBJ whole genome shotgun (WGS) entry which is preliminary data.</text>
</comment>
<organism evidence="3 4">
    <name type="scientific">Aquipuribacter nitratireducens</name>
    <dbReference type="NCBI Taxonomy" id="650104"/>
    <lineage>
        <taxon>Bacteria</taxon>
        <taxon>Bacillati</taxon>
        <taxon>Actinomycetota</taxon>
        <taxon>Actinomycetes</taxon>
        <taxon>Micrococcales</taxon>
        <taxon>Intrasporangiaceae</taxon>
        <taxon>Aquipuribacter</taxon>
    </lineage>
</organism>